<sequence>MTAHEALNPIHPSVLPHLDPVFIKLYNENVANTPNKPIDLAILRSKYSVLYSYGTGPAPDPARIYDATVPGYNGDLIPVRVYEPSSPGPWPVHIDFHGGAHICKHLSVKADVCVIDIGYRLVPEQPFPIGIQDSFAALEYIHAQGASKFNIDTTRISLGGVSAGGNIALIVAHLARDASIPLKLVAVGTPVIDDISKYASASESPYPSVQQMEHAPTLNWARLKWFDNLKWESLSSDVGLRKEQLDKISWYANAMNAPSFTNLPKTVIYTAGCDPLRDEGEAYAMKLVEGGNEVTLKRFEGVPHPFMHMDNGMTISTFLPAHFLPGVLETHADQTWRRLMAGEGVYRQDGCAYSGCVTLDILYYFPKSRATESDIERILKFDALLEPSTLKFLITHGGHDLVMYFG</sequence>
<feature type="domain" description="Alpha/beta hydrolase fold-3" evidence="2">
    <location>
        <begin position="96"/>
        <end position="307"/>
    </location>
</feature>
<evidence type="ECO:0000313" key="3">
    <source>
        <dbReference type="EMBL" id="GMG31432.1"/>
    </source>
</evidence>
<proteinExistence type="predicted"/>
<organism evidence="3 4">
    <name type="scientific">Aspergillus oryzae</name>
    <name type="common">Yellow koji mold</name>
    <dbReference type="NCBI Taxonomy" id="5062"/>
    <lineage>
        <taxon>Eukaryota</taxon>
        <taxon>Fungi</taxon>
        <taxon>Dikarya</taxon>
        <taxon>Ascomycota</taxon>
        <taxon>Pezizomycotina</taxon>
        <taxon>Eurotiomycetes</taxon>
        <taxon>Eurotiomycetidae</taxon>
        <taxon>Eurotiales</taxon>
        <taxon>Aspergillaceae</taxon>
        <taxon>Aspergillus</taxon>
        <taxon>Aspergillus subgen. Circumdati</taxon>
    </lineage>
</organism>
<dbReference type="InterPro" id="IPR013094">
    <property type="entry name" value="AB_hydrolase_3"/>
</dbReference>
<dbReference type="AlphaFoldDB" id="A0AAN4YLC5"/>
<dbReference type="Pfam" id="PF07859">
    <property type="entry name" value="Abhydrolase_3"/>
    <property type="match status" value="1"/>
</dbReference>
<evidence type="ECO:0000259" key="2">
    <source>
        <dbReference type="Pfam" id="PF07859"/>
    </source>
</evidence>
<reference evidence="3" key="1">
    <citation type="submission" date="2023-04" db="EMBL/GenBank/DDBJ databases">
        <title>Aspergillus oryzae NBRC 4228.</title>
        <authorList>
            <person name="Ichikawa N."/>
            <person name="Sato H."/>
            <person name="Tonouchi N."/>
        </authorList>
    </citation>
    <scope>NUCLEOTIDE SEQUENCE</scope>
    <source>
        <strain evidence="3">NBRC 4228</strain>
    </source>
</reference>
<dbReference type="Gene3D" id="3.40.50.1820">
    <property type="entry name" value="alpha/beta hydrolase"/>
    <property type="match status" value="1"/>
</dbReference>
<dbReference type="SUPFAM" id="SSF53474">
    <property type="entry name" value="alpha/beta-Hydrolases"/>
    <property type="match status" value="1"/>
</dbReference>
<evidence type="ECO:0000256" key="1">
    <source>
        <dbReference type="ARBA" id="ARBA00022801"/>
    </source>
</evidence>
<name>A0AAN4YLC5_ASPOZ</name>
<accession>A0AAN4YLC5</accession>
<dbReference type="Proteomes" id="UP001165205">
    <property type="component" value="Unassembled WGS sequence"/>
</dbReference>
<dbReference type="GO" id="GO:0016787">
    <property type="term" value="F:hydrolase activity"/>
    <property type="evidence" value="ECO:0007669"/>
    <property type="project" value="UniProtKB-KW"/>
</dbReference>
<gene>
    <name evidence="3" type="ORF">Aory04_000733000</name>
</gene>
<dbReference type="PANTHER" id="PTHR48081">
    <property type="entry name" value="AB HYDROLASE SUPERFAMILY PROTEIN C4A8.06C"/>
    <property type="match status" value="1"/>
</dbReference>
<comment type="caution">
    <text evidence="3">The sequence shown here is derived from an EMBL/GenBank/DDBJ whole genome shotgun (WGS) entry which is preliminary data.</text>
</comment>
<keyword evidence="1" id="KW-0378">Hydrolase</keyword>
<evidence type="ECO:0000313" key="4">
    <source>
        <dbReference type="Proteomes" id="UP001165205"/>
    </source>
</evidence>
<dbReference type="InterPro" id="IPR029058">
    <property type="entry name" value="AB_hydrolase_fold"/>
</dbReference>
<dbReference type="InterPro" id="IPR050300">
    <property type="entry name" value="GDXG_lipolytic_enzyme"/>
</dbReference>
<protein>
    <submittedName>
        <fullName evidence="3">Unnamed protein product</fullName>
    </submittedName>
</protein>
<dbReference type="PANTHER" id="PTHR48081:SF8">
    <property type="entry name" value="ALPHA_BETA HYDROLASE FOLD-3 DOMAIN-CONTAINING PROTEIN-RELATED"/>
    <property type="match status" value="1"/>
</dbReference>
<dbReference type="EMBL" id="BSYA01000084">
    <property type="protein sequence ID" value="GMG31432.1"/>
    <property type="molecule type" value="Genomic_DNA"/>
</dbReference>